<dbReference type="InterPro" id="IPR003593">
    <property type="entry name" value="AAA+_ATPase"/>
</dbReference>
<evidence type="ECO:0000256" key="2">
    <source>
        <dbReference type="ARBA" id="ARBA00022840"/>
    </source>
</evidence>
<dbReference type="InterPro" id="IPR051309">
    <property type="entry name" value="ABCF_ATPase"/>
</dbReference>
<keyword evidence="2" id="KW-0067">ATP-binding</keyword>
<proteinExistence type="predicted"/>
<dbReference type="GO" id="GO:0016887">
    <property type="term" value="F:ATP hydrolysis activity"/>
    <property type="evidence" value="ECO:0007669"/>
    <property type="project" value="InterPro"/>
</dbReference>
<dbReference type="CDD" id="cd03221">
    <property type="entry name" value="ABCF_EF-3"/>
    <property type="match status" value="1"/>
</dbReference>
<dbReference type="SUPFAM" id="SSF52540">
    <property type="entry name" value="P-loop containing nucleoside triphosphate hydrolases"/>
    <property type="match status" value="1"/>
</dbReference>
<dbReference type="EMBL" id="BARV01008544">
    <property type="protein sequence ID" value="GAI04963.1"/>
    <property type="molecule type" value="Genomic_DNA"/>
</dbReference>
<sequence>MNILSMENVTKSFTEKMLFEQVSLGIKDNDRIGVVGINGTGKSTFLKIISGHIEPDSGNISRRNDLTVQCLSQALEFDESMTVLEHILHGEHPLMKTIRAYEATTHQLHEAPNDESLQKRLIEYAERMDALDAWNVEIQAKSILSKLGISDIDRKIGELSAGQRKRIALAEALIQPADLLILDEPTNHIDLETIKWLEDYLSQRKGALLLVTHDRYFLNRVVNCIIEIDKGKLVVLKLPGLPSTSDCILRL</sequence>
<dbReference type="PANTHER" id="PTHR42855">
    <property type="entry name" value="ABC TRANSPORTER ATP-BINDING SUBUNIT"/>
    <property type="match status" value="1"/>
</dbReference>
<feature type="non-terminal residue" evidence="4">
    <location>
        <position position="251"/>
    </location>
</feature>
<dbReference type="Gene3D" id="3.40.50.300">
    <property type="entry name" value="P-loop containing nucleotide triphosphate hydrolases"/>
    <property type="match status" value="1"/>
</dbReference>
<dbReference type="GO" id="GO:0005524">
    <property type="term" value="F:ATP binding"/>
    <property type="evidence" value="ECO:0007669"/>
    <property type="project" value="UniProtKB-KW"/>
</dbReference>
<organism evidence="4">
    <name type="scientific">marine sediment metagenome</name>
    <dbReference type="NCBI Taxonomy" id="412755"/>
    <lineage>
        <taxon>unclassified sequences</taxon>
        <taxon>metagenomes</taxon>
        <taxon>ecological metagenomes</taxon>
    </lineage>
</organism>
<dbReference type="SMART" id="SM00382">
    <property type="entry name" value="AAA"/>
    <property type="match status" value="1"/>
</dbReference>
<protein>
    <recommendedName>
        <fullName evidence="3">ABC transporter domain-containing protein</fullName>
    </recommendedName>
</protein>
<dbReference type="InterPro" id="IPR003439">
    <property type="entry name" value="ABC_transporter-like_ATP-bd"/>
</dbReference>
<dbReference type="FunFam" id="3.40.50.300:FF:000011">
    <property type="entry name" value="Putative ABC transporter ATP-binding component"/>
    <property type="match status" value="1"/>
</dbReference>
<dbReference type="AlphaFoldDB" id="X1KEA1"/>
<evidence type="ECO:0000256" key="1">
    <source>
        <dbReference type="ARBA" id="ARBA00022741"/>
    </source>
</evidence>
<name>X1KEA1_9ZZZZ</name>
<dbReference type="PANTHER" id="PTHR42855:SF1">
    <property type="entry name" value="ABC TRANSPORTER DOMAIN-CONTAINING PROTEIN"/>
    <property type="match status" value="1"/>
</dbReference>
<gene>
    <name evidence="4" type="ORF">S06H3_17146</name>
</gene>
<dbReference type="InterPro" id="IPR017871">
    <property type="entry name" value="ABC_transporter-like_CS"/>
</dbReference>
<evidence type="ECO:0000259" key="3">
    <source>
        <dbReference type="PROSITE" id="PS50893"/>
    </source>
</evidence>
<dbReference type="Pfam" id="PF00005">
    <property type="entry name" value="ABC_tran"/>
    <property type="match status" value="1"/>
</dbReference>
<reference evidence="4" key="1">
    <citation type="journal article" date="2014" name="Front. Microbiol.">
        <title>High frequency of phylogenetically diverse reductive dehalogenase-homologous genes in deep subseafloor sedimentary metagenomes.</title>
        <authorList>
            <person name="Kawai M."/>
            <person name="Futagami T."/>
            <person name="Toyoda A."/>
            <person name="Takaki Y."/>
            <person name="Nishi S."/>
            <person name="Hori S."/>
            <person name="Arai W."/>
            <person name="Tsubouchi T."/>
            <person name="Morono Y."/>
            <person name="Uchiyama I."/>
            <person name="Ito T."/>
            <person name="Fujiyama A."/>
            <person name="Inagaki F."/>
            <person name="Takami H."/>
        </authorList>
    </citation>
    <scope>NUCLEOTIDE SEQUENCE</scope>
    <source>
        <strain evidence="4">Expedition CK06-06</strain>
    </source>
</reference>
<accession>X1KEA1</accession>
<dbReference type="InterPro" id="IPR027417">
    <property type="entry name" value="P-loop_NTPase"/>
</dbReference>
<dbReference type="PROSITE" id="PS50893">
    <property type="entry name" value="ABC_TRANSPORTER_2"/>
    <property type="match status" value="1"/>
</dbReference>
<evidence type="ECO:0000313" key="4">
    <source>
        <dbReference type="EMBL" id="GAI04963.1"/>
    </source>
</evidence>
<feature type="domain" description="ABC transporter" evidence="3">
    <location>
        <begin position="4"/>
        <end position="251"/>
    </location>
</feature>
<dbReference type="PROSITE" id="PS00211">
    <property type="entry name" value="ABC_TRANSPORTER_1"/>
    <property type="match status" value="1"/>
</dbReference>
<comment type="caution">
    <text evidence="4">The sequence shown here is derived from an EMBL/GenBank/DDBJ whole genome shotgun (WGS) entry which is preliminary data.</text>
</comment>
<keyword evidence="1" id="KW-0547">Nucleotide-binding</keyword>